<comment type="caution">
    <text evidence="3">The sequence shown here is derived from an EMBL/GenBank/DDBJ whole genome shotgun (WGS) entry which is preliminary data.</text>
</comment>
<evidence type="ECO:0000313" key="3">
    <source>
        <dbReference type="EMBL" id="KAI1515956.1"/>
    </source>
</evidence>
<reference evidence="3" key="2">
    <citation type="submission" date="2021-05" db="EMBL/GenBank/DDBJ databases">
        <authorList>
            <person name="Moolhuijzen P.M."/>
            <person name="Moffat C.S."/>
        </authorList>
    </citation>
    <scope>NUCLEOTIDE SEQUENCE</scope>
    <source>
        <strain evidence="3">86-124</strain>
    </source>
</reference>
<keyword evidence="4" id="KW-1185">Reference proteome</keyword>
<dbReference type="Proteomes" id="UP000249757">
    <property type="component" value="Unassembled WGS sequence"/>
</dbReference>
<evidence type="ECO:0000313" key="2">
    <source>
        <dbReference type="EMBL" id="KAF7573777.1"/>
    </source>
</evidence>
<dbReference type="EMBL" id="NRDI02000005">
    <property type="protein sequence ID" value="KAI1515956.1"/>
    <property type="molecule type" value="Genomic_DNA"/>
</dbReference>
<organism evidence="3 4">
    <name type="scientific">Pyrenophora tritici-repentis</name>
    <dbReference type="NCBI Taxonomy" id="45151"/>
    <lineage>
        <taxon>Eukaryota</taxon>
        <taxon>Fungi</taxon>
        <taxon>Dikarya</taxon>
        <taxon>Ascomycota</taxon>
        <taxon>Pezizomycotina</taxon>
        <taxon>Dothideomycetes</taxon>
        <taxon>Pleosporomycetidae</taxon>
        <taxon>Pleosporales</taxon>
        <taxon>Pleosporineae</taxon>
        <taxon>Pleosporaceae</taxon>
        <taxon>Pyrenophora</taxon>
    </lineage>
</organism>
<reference evidence="3" key="3">
    <citation type="journal article" date="2022" name="bioRxiv">
        <title>A global pangenome for the wheat fungal pathogen Pyrenophora tritici-repentis and prediction of effector protein structural homology.</title>
        <authorList>
            <person name="Moolhuijzen P."/>
            <person name="See P.T."/>
            <person name="Shi G."/>
            <person name="Powell H.R."/>
            <person name="Cockram J."/>
            <person name="Jorgensen L.N."/>
            <person name="Benslimane H."/>
            <person name="Strelkov S.E."/>
            <person name="Turner J."/>
            <person name="Liu Z."/>
            <person name="Moffat C.S."/>
        </authorList>
    </citation>
    <scope>NUCLEOTIDE SEQUENCE</scope>
    <source>
        <strain evidence="3">86-124</strain>
    </source>
</reference>
<dbReference type="EMBL" id="NQIK02000003">
    <property type="protein sequence ID" value="KAF7573777.1"/>
    <property type="molecule type" value="Genomic_DNA"/>
</dbReference>
<dbReference type="Proteomes" id="UP000245464">
    <property type="component" value="Chromosome 3"/>
</dbReference>
<accession>A0A317AB93</accession>
<evidence type="ECO:0000313" key="4">
    <source>
        <dbReference type="Proteomes" id="UP000249757"/>
    </source>
</evidence>
<name>A0A317AB93_9PLEO</name>
<protein>
    <submittedName>
        <fullName evidence="3">Uncharacterized protein</fullName>
    </submittedName>
</protein>
<reference evidence="2" key="1">
    <citation type="journal article" date="2018" name="BMC Genomics">
        <title>Comparative genomics of the wheat fungal pathogen Pyrenophora tritici-repentis reveals chromosomal variations and genome plasticity.</title>
        <authorList>
            <person name="Moolhuijzen P."/>
            <person name="See P.T."/>
            <person name="Hane J.K."/>
            <person name="Shi G."/>
            <person name="Liu Z."/>
            <person name="Oliver R.P."/>
            <person name="Moffat C.S."/>
        </authorList>
    </citation>
    <scope>NUCLEOTIDE SEQUENCE [LARGE SCALE GENOMIC DNA]</scope>
    <source>
        <strain evidence="2">M4</strain>
    </source>
</reference>
<feature type="compositionally biased region" description="Polar residues" evidence="1">
    <location>
        <begin position="75"/>
        <end position="94"/>
    </location>
</feature>
<gene>
    <name evidence="3" type="ORF">Ptr86124_004493</name>
    <name evidence="2" type="ORF">PtrM4_086820</name>
</gene>
<feature type="compositionally biased region" description="Polar residues" evidence="1">
    <location>
        <begin position="108"/>
        <end position="128"/>
    </location>
</feature>
<sequence>MFSKRLEKAVNFDAAPQLNAAEAHKRSAYLLGEAVQAAKRTEEVEQERDLLEVALSLRHDQEMKLRLEFQQKMRQLSTESKQDTSTAHIDTSSTTRKRIFQDIEPSKRVSSPTCQIQRGNPDSTSRSNVADADPSSYDRVIRCKHCITQKLPCNTNRHQCSECCCKDIECVHLRCVDFERPASSCRNGACTRQHFDD</sequence>
<dbReference type="AlphaFoldDB" id="A0A317AB93"/>
<proteinExistence type="predicted"/>
<feature type="region of interest" description="Disordered" evidence="1">
    <location>
        <begin position="75"/>
        <end position="133"/>
    </location>
</feature>
<evidence type="ECO:0000256" key="1">
    <source>
        <dbReference type="SAM" id="MobiDB-lite"/>
    </source>
</evidence>
<reference evidence="4" key="4">
    <citation type="journal article" date="2022" name="Microb. Genom.">
        <title>A global pangenome for the wheat fungal pathogen Pyrenophora tritici-repentis and prediction of effector protein structural homology.</title>
        <authorList>
            <person name="Moolhuijzen P.M."/>
            <person name="See P.T."/>
            <person name="Shi G."/>
            <person name="Powell H.R."/>
            <person name="Cockram J."/>
            <person name="Jorgensen L.N."/>
            <person name="Benslimane H."/>
            <person name="Strelkov S.E."/>
            <person name="Turner J."/>
            <person name="Liu Z."/>
            <person name="Moffat C.S."/>
        </authorList>
    </citation>
    <scope>NUCLEOTIDE SEQUENCE [LARGE SCALE GENOMIC DNA]</scope>
</reference>